<proteinExistence type="predicted"/>
<protein>
    <submittedName>
        <fullName evidence="1">Uncharacterized protein</fullName>
    </submittedName>
</protein>
<sequence length="50" mass="5654">RVAVMEWLIRQAPAVGESNWETFGHGFWYGLQIGHDLALELGKILDEDGK</sequence>
<feature type="non-terminal residue" evidence="1">
    <location>
        <position position="1"/>
    </location>
</feature>
<accession>A0A0F8WRH2</accession>
<organism evidence="1">
    <name type="scientific">marine sediment metagenome</name>
    <dbReference type="NCBI Taxonomy" id="412755"/>
    <lineage>
        <taxon>unclassified sequences</taxon>
        <taxon>metagenomes</taxon>
        <taxon>ecological metagenomes</taxon>
    </lineage>
</organism>
<name>A0A0F8WRH2_9ZZZZ</name>
<evidence type="ECO:0000313" key="1">
    <source>
        <dbReference type="EMBL" id="KKK50920.1"/>
    </source>
</evidence>
<dbReference type="EMBL" id="LAZR01067776">
    <property type="protein sequence ID" value="KKK50920.1"/>
    <property type="molecule type" value="Genomic_DNA"/>
</dbReference>
<dbReference type="AlphaFoldDB" id="A0A0F8WRH2"/>
<reference evidence="1" key="1">
    <citation type="journal article" date="2015" name="Nature">
        <title>Complex archaea that bridge the gap between prokaryotes and eukaryotes.</title>
        <authorList>
            <person name="Spang A."/>
            <person name="Saw J.H."/>
            <person name="Jorgensen S.L."/>
            <person name="Zaremba-Niedzwiedzka K."/>
            <person name="Martijn J."/>
            <person name="Lind A.E."/>
            <person name="van Eijk R."/>
            <person name="Schleper C."/>
            <person name="Guy L."/>
            <person name="Ettema T.J."/>
        </authorList>
    </citation>
    <scope>NUCLEOTIDE SEQUENCE</scope>
</reference>
<comment type="caution">
    <text evidence="1">The sequence shown here is derived from an EMBL/GenBank/DDBJ whole genome shotgun (WGS) entry which is preliminary data.</text>
</comment>
<gene>
    <name evidence="1" type="ORF">LCGC14_3120230</name>
</gene>